<organism evidence="2 3">
    <name type="scientific">Paenibacillus paeoniae</name>
    <dbReference type="NCBI Taxonomy" id="2292705"/>
    <lineage>
        <taxon>Bacteria</taxon>
        <taxon>Bacillati</taxon>
        <taxon>Bacillota</taxon>
        <taxon>Bacilli</taxon>
        <taxon>Bacillales</taxon>
        <taxon>Paenibacillaceae</taxon>
        <taxon>Paenibacillus</taxon>
    </lineage>
</organism>
<evidence type="ECO:0008006" key="4">
    <source>
        <dbReference type="Google" id="ProtNLM"/>
    </source>
</evidence>
<protein>
    <recommendedName>
        <fullName evidence="4">TATA-box binding protein</fullName>
    </recommendedName>
</protein>
<dbReference type="Pfam" id="PF08680">
    <property type="entry name" value="DUF1779"/>
    <property type="match status" value="1"/>
</dbReference>
<reference evidence="2 3" key="1">
    <citation type="submission" date="2018-08" db="EMBL/GenBank/DDBJ databases">
        <title>Paenibacillus sp. M4BSY-1, whole genome shotgun sequence.</title>
        <authorList>
            <person name="Tuo L."/>
        </authorList>
    </citation>
    <scope>NUCLEOTIDE SEQUENCE [LARGE SCALE GENOMIC DNA]</scope>
    <source>
        <strain evidence="2 3">M4BSY-1</strain>
    </source>
</reference>
<dbReference type="InterPro" id="IPR014794">
    <property type="entry name" value="DUF1779"/>
</dbReference>
<dbReference type="Proteomes" id="UP000261905">
    <property type="component" value="Unassembled WGS sequence"/>
</dbReference>
<dbReference type="EMBL" id="QUBQ01000001">
    <property type="protein sequence ID" value="REK75622.1"/>
    <property type="molecule type" value="Genomic_DNA"/>
</dbReference>
<sequence>MGGNGMYIPEKSAFHLSASSASRAVKRKPPRKNRFFGMAGALMILAVLIFIALLLSKSDTQNQSSINQLRHDLSKLWSWADETMQGGATSADWHLRWQVDVTRAEDYERLAAILFADASGEPTDKTVLNDGKTMQGRWLGADGVLSLHMVEQTDAGVRLLVMLDQHADEGVRLAALLADSVGIAGRIGQISNHTTISVKTNGVVSSPEQASKLERLSQSKVLEEYQDQGTRSVTYSSALLQTSQPIGRGREANLQIAIHEHTEKGTVGLTIGVPLITGEFGAVEAVDAPSVTK</sequence>
<comment type="caution">
    <text evidence="2">The sequence shown here is derived from an EMBL/GenBank/DDBJ whole genome shotgun (WGS) entry which is preliminary data.</text>
</comment>
<keyword evidence="1" id="KW-1133">Transmembrane helix</keyword>
<proteinExistence type="predicted"/>
<keyword evidence="3" id="KW-1185">Reference proteome</keyword>
<keyword evidence="1" id="KW-0472">Membrane</keyword>
<gene>
    <name evidence="2" type="ORF">DX130_00580</name>
</gene>
<evidence type="ECO:0000256" key="1">
    <source>
        <dbReference type="SAM" id="Phobius"/>
    </source>
</evidence>
<accession>A0A371PHC1</accession>
<evidence type="ECO:0000313" key="2">
    <source>
        <dbReference type="EMBL" id="REK75622.1"/>
    </source>
</evidence>
<feature type="transmembrane region" description="Helical" evidence="1">
    <location>
        <begin position="35"/>
        <end position="55"/>
    </location>
</feature>
<dbReference type="OrthoDB" id="2661047at2"/>
<evidence type="ECO:0000313" key="3">
    <source>
        <dbReference type="Proteomes" id="UP000261905"/>
    </source>
</evidence>
<keyword evidence="1" id="KW-0812">Transmembrane</keyword>
<dbReference type="AlphaFoldDB" id="A0A371PHC1"/>
<dbReference type="Gene3D" id="3.30.360.40">
    <property type="entry name" value="YwmB-like"/>
    <property type="match status" value="1"/>
</dbReference>
<name>A0A371PHC1_9BACL</name>